<feature type="transmembrane region" description="Helical" evidence="7">
    <location>
        <begin position="161"/>
        <end position="182"/>
    </location>
</feature>
<evidence type="ECO:0000256" key="6">
    <source>
        <dbReference type="ARBA" id="ARBA00023136"/>
    </source>
</evidence>
<evidence type="ECO:0000256" key="7">
    <source>
        <dbReference type="SAM" id="Phobius"/>
    </source>
</evidence>
<accession>A0A1I3XD55</accession>
<dbReference type="GO" id="GO:0022857">
    <property type="term" value="F:transmembrane transporter activity"/>
    <property type="evidence" value="ECO:0007669"/>
    <property type="project" value="InterPro"/>
</dbReference>
<comment type="subcellular location">
    <subcellularLocation>
        <location evidence="1">Cell membrane</location>
        <topology evidence="1">Multi-pass membrane protein</topology>
    </subcellularLocation>
</comment>
<dbReference type="InterPro" id="IPR050171">
    <property type="entry name" value="MFS_Transporters"/>
</dbReference>
<feature type="transmembrane region" description="Helical" evidence="7">
    <location>
        <begin position="87"/>
        <end position="108"/>
    </location>
</feature>
<dbReference type="Pfam" id="PF07690">
    <property type="entry name" value="MFS_1"/>
    <property type="match status" value="1"/>
</dbReference>
<evidence type="ECO:0000313" key="9">
    <source>
        <dbReference type="Proteomes" id="UP000199025"/>
    </source>
</evidence>
<feature type="transmembrane region" description="Helical" evidence="7">
    <location>
        <begin position="234"/>
        <end position="253"/>
    </location>
</feature>
<evidence type="ECO:0000256" key="3">
    <source>
        <dbReference type="ARBA" id="ARBA00022475"/>
    </source>
</evidence>
<dbReference type="Gene3D" id="1.20.1250.20">
    <property type="entry name" value="MFS general substrate transporter like domains"/>
    <property type="match status" value="1"/>
</dbReference>
<keyword evidence="5 7" id="KW-1133">Transmembrane helix</keyword>
<evidence type="ECO:0000313" key="8">
    <source>
        <dbReference type="EMBL" id="SFK17279.1"/>
    </source>
</evidence>
<keyword evidence="3" id="KW-1003">Cell membrane</keyword>
<feature type="transmembrane region" description="Helical" evidence="7">
    <location>
        <begin position="353"/>
        <end position="382"/>
    </location>
</feature>
<keyword evidence="6 7" id="KW-0472">Membrane</keyword>
<evidence type="ECO:0000256" key="2">
    <source>
        <dbReference type="ARBA" id="ARBA00022448"/>
    </source>
</evidence>
<reference evidence="8 9" key="1">
    <citation type="submission" date="2016-10" db="EMBL/GenBank/DDBJ databases">
        <authorList>
            <person name="de Groot N.N."/>
        </authorList>
    </citation>
    <scope>NUCLEOTIDE SEQUENCE [LARGE SCALE GENOMIC DNA]</scope>
    <source>
        <strain evidence="8 9">DSM 44468</strain>
    </source>
</reference>
<proteinExistence type="predicted"/>
<name>A0A1I3XD55_9PSEU</name>
<gene>
    <name evidence="8" type="ORF">SAMN05421835_11523</name>
</gene>
<feature type="transmembrane region" description="Helical" evidence="7">
    <location>
        <begin position="12"/>
        <end position="34"/>
    </location>
</feature>
<dbReference type="AlphaFoldDB" id="A0A1I3XD55"/>
<dbReference type="RefSeq" id="WP_177228833.1">
    <property type="nucleotide sequence ID" value="NZ_CBDQZW010000031.1"/>
</dbReference>
<organism evidence="8 9">
    <name type="scientific">Amycolatopsis sacchari</name>
    <dbReference type="NCBI Taxonomy" id="115433"/>
    <lineage>
        <taxon>Bacteria</taxon>
        <taxon>Bacillati</taxon>
        <taxon>Actinomycetota</taxon>
        <taxon>Actinomycetes</taxon>
        <taxon>Pseudonocardiales</taxon>
        <taxon>Pseudonocardiaceae</taxon>
        <taxon>Amycolatopsis</taxon>
    </lineage>
</organism>
<evidence type="ECO:0000256" key="5">
    <source>
        <dbReference type="ARBA" id="ARBA00022989"/>
    </source>
</evidence>
<dbReference type="InterPro" id="IPR036259">
    <property type="entry name" value="MFS_trans_sf"/>
</dbReference>
<feature type="transmembrane region" description="Helical" evidence="7">
    <location>
        <begin position="46"/>
        <end position="66"/>
    </location>
</feature>
<dbReference type="PANTHER" id="PTHR23517">
    <property type="entry name" value="RESISTANCE PROTEIN MDTM, PUTATIVE-RELATED-RELATED"/>
    <property type="match status" value="1"/>
</dbReference>
<feature type="transmembrane region" description="Helical" evidence="7">
    <location>
        <begin position="203"/>
        <end position="228"/>
    </location>
</feature>
<feature type="transmembrane region" description="Helical" evidence="7">
    <location>
        <begin position="298"/>
        <end position="315"/>
    </location>
</feature>
<sequence>MRRLPPGTRPLAVAVFANAIGTGLVLTALALFLARAAGLPSGRVAVVLSVAGFAGLAAGIPLGRLADVLGARRTTRIMLLCRAGATLAFAFTSSFPLLVVVTTAVTVTERGGNAAIGALIARVGGAARVTVRAYLRSVANLGVALGAGLAGVAIAGSSYALLMAGSAVLVAAAGVLLRWVPAPPAPPAPPATRTWVALRNRRYLAVTALHGVLSLHFDVLAVALPLWIVFLGTVPPWTVSVLVVVNTVIVVLCQVPASRRIDTVRRAARVGPRIGAVFLAACLVFGATRYLVLPPAALVAVLVAGVVVLSVGELWQTASSFTLGFDLADEHAQGQYQAVFGLGRGLTKAVAPVLLTGLCLGLGLPGWVLLGLGLLGCGVLLVRVVPSGEAVAEPPVGPAE</sequence>
<evidence type="ECO:0000256" key="1">
    <source>
        <dbReference type="ARBA" id="ARBA00004651"/>
    </source>
</evidence>
<keyword evidence="2" id="KW-0813">Transport</keyword>
<feature type="transmembrane region" description="Helical" evidence="7">
    <location>
        <begin position="138"/>
        <end position="155"/>
    </location>
</feature>
<dbReference type="GO" id="GO:0005886">
    <property type="term" value="C:plasma membrane"/>
    <property type="evidence" value="ECO:0007669"/>
    <property type="project" value="UniProtKB-SubCell"/>
</dbReference>
<dbReference type="SUPFAM" id="SSF103473">
    <property type="entry name" value="MFS general substrate transporter"/>
    <property type="match status" value="1"/>
</dbReference>
<keyword evidence="4 7" id="KW-0812">Transmembrane</keyword>
<protein>
    <submittedName>
        <fullName evidence="8">Predicted arabinose efflux permease, MFS family</fullName>
    </submittedName>
</protein>
<dbReference type="EMBL" id="FORP01000015">
    <property type="protein sequence ID" value="SFK17279.1"/>
    <property type="molecule type" value="Genomic_DNA"/>
</dbReference>
<dbReference type="PANTHER" id="PTHR23517:SF2">
    <property type="entry name" value="MULTIDRUG RESISTANCE PROTEIN MDTH"/>
    <property type="match status" value="1"/>
</dbReference>
<evidence type="ECO:0000256" key="4">
    <source>
        <dbReference type="ARBA" id="ARBA00022692"/>
    </source>
</evidence>
<keyword evidence="9" id="KW-1185">Reference proteome</keyword>
<feature type="transmembrane region" description="Helical" evidence="7">
    <location>
        <begin position="114"/>
        <end position="131"/>
    </location>
</feature>
<dbReference type="InterPro" id="IPR011701">
    <property type="entry name" value="MFS"/>
</dbReference>
<dbReference type="STRING" id="115433.SAMN05421835_11523"/>
<dbReference type="Proteomes" id="UP000199025">
    <property type="component" value="Unassembled WGS sequence"/>
</dbReference>
<feature type="transmembrane region" description="Helical" evidence="7">
    <location>
        <begin position="274"/>
        <end position="292"/>
    </location>
</feature>